<dbReference type="RefSeq" id="WP_109262758.1">
    <property type="nucleotide sequence ID" value="NZ_QEWP01000001.1"/>
</dbReference>
<reference evidence="7 8" key="1">
    <citation type="submission" date="2018-05" db="EMBL/GenBank/DDBJ databases">
        <title>Marinilabilia rubrum sp. nov., isolated from saltern sediment.</title>
        <authorList>
            <person name="Zhang R."/>
        </authorList>
    </citation>
    <scope>NUCLEOTIDE SEQUENCE [LARGE SCALE GENOMIC DNA]</scope>
    <source>
        <strain evidence="7 8">WTE16</strain>
    </source>
</reference>
<comment type="caution">
    <text evidence="7">The sequence shown here is derived from an EMBL/GenBank/DDBJ whole genome shotgun (WGS) entry which is preliminary data.</text>
</comment>
<dbReference type="GO" id="GO:0022625">
    <property type="term" value="C:cytosolic large ribosomal subunit"/>
    <property type="evidence" value="ECO:0007669"/>
    <property type="project" value="TreeGrafter"/>
</dbReference>
<evidence type="ECO:0000313" key="8">
    <source>
        <dbReference type="Proteomes" id="UP000244956"/>
    </source>
</evidence>
<keyword evidence="3 5" id="KW-0689">Ribosomal protein</keyword>
<dbReference type="SUPFAM" id="SSF55129">
    <property type="entry name" value="Ribosomal protein L30p/L7e"/>
    <property type="match status" value="1"/>
</dbReference>
<feature type="domain" description="Large ribosomal subunit protein uL30-like ferredoxin-like fold" evidence="6">
    <location>
        <begin position="4"/>
        <end position="54"/>
    </location>
</feature>
<proteinExistence type="inferred from homology"/>
<comment type="subunit">
    <text evidence="2 5">Part of the 50S ribosomal subunit.</text>
</comment>
<dbReference type="GO" id="GO:0003735">
    <property type="term" value="F:structural constituent of ribosome"/>
    <property type="evidence" value="ECO:0007669"/>
    <property type="project" value="InterPro"/>
</dbReference>
<dbReference type="CDD" id="cd01658">
    <property type="entry name" value="Ribosomal_L30"/>
    <property type="match status" value="1"/>
</dbReference>
<dbReference type="GO" id="GO:0006412">
    <property type="term" value="P:translation"/>
    <property type="evidence" value="ECO:0007669"/>
    <property type="project" value="UniProtKB-UniRule"/>
</dbReference>
<dbReference type="EMBL" id="QEWP01000001">
    <property type="protein sequence ID" value="PWE01307.1"/>
    <property type="molecule type" value="Genomic_DNA"/>
</dbReference>
<dbReference type="OrthoDB" id="9812790at2"/>
<dbReference type="HAMAP" id="MF_01371_B">
    <property type="entry name" value="Ribosomal_uL30_B"/>
    <property type="match status" value="1"/>
</dbReference>
<dbReference type="InterPro" id="IPR005996">
    <property type="entry name" value="Ribosomal_uL30_bac-type"/>
</dbReference>
<evidence type="ECO:0000256" key="2">
    <source>
        <dbReference type="ARBA" id="ARBA00011838"/>
    </source>
</evidence>
<protein>
    <recommendedName>
        <fullName evidence="5">Large ribosomal subunit protein uL30</fullName>
    </recommendedName>
</protein>
<dbReference type="AlphaFoldDB" id="A0A2U2BE54"/>
<dbReference type="NCBIfam" id="TIGR01308">
    <property type="entry name" value="rpmD_bact"/>
    <property type="match status" value="1"/>
</dbReference>
<dbReference type="FunFam" id="3.30.1390.20:FF:000001">
    <property type="entry name" value="50S ribosomal protein L30"/>
    <property type="match status" value="1"/>
</dbReference>
<evidence type="ECO:0000256" key="1">
    <source>
        <dbReference type="ARBA" id="ARBA00007594"/>
    </source>
</evidence>
<accession>A0A2U2BE54</accession>
<dbReference type="PANTHER" id="PTHR15892:SF2">
    <property type="entry name" value="LARGE RIBOSOMAL SUBUNIT PROTEIN UL30M"/>
    <property type="match status" value="1"/>
</dbReference>
<comment type="similarity">
    <text evidence="1 5">Belongs to the universal ribosomal protein uL30 family.</text>
</comment>
<dbReference type="Gene3D" id="3.30.1390.20">
    <property type="entry name" value="Ribosomal protein L30, ferredoxin-like fold domain"/>
    <property type="match status" value="1"/>
</dbReference>
<dbReference type="InterPro" id="IPR016082">
    <property type="entry name" value="Ribosomal_uL30_ferredoxin-like"/>
</dbReference>
<organism evidence="7 8">
    <name type="scientific">Marinilabilia rubra</name>
    <dbReference type="NCBI Taxonomy" id="2162893"/>
    <lineage>
        <taxon>Bacteria</taxon>
        <taxon>Pseudomonadati</taxon>
        <taxon>Bacteroidota</taxon>
        <taxon>Bacteroidia</taxon>
        <taxon>Marinilabiliales</taxon>
        <taxon>Marinilabiliaceae</taxon>
        <taxon>Marinilabilia</taxon>
    </lineage>
</organism>
<dbReference type="InterPro" id="IPR036919">
    <property type="entry name" value="Ribo_uL30_ferredoxin-like_sf"/>
</dbReference>
<dbReference type="PANTHER" id="PTHR15892">
    <property type="entry name" value="MITOCHONDRIAL RIBOSOMAL PROTEIN L30"/>
    <property type="match status" value="1"/>
</dbReference>
<name>A0A2U2BE54_9BACT</name>
<evidence type="ECO:0000256" key="4">
    <source>
        <dbReference type="ARBA" id="ARBA00023274"/>
    </source>
</evidence>
<dbReference type="PIRSF" id="PIRSF002211">
    <property type="entry name" value="Ribosomal_L30_bac-type"/>
    <property type="match status" value="1"/>
</dbReference>
<evidence type="ECO:0000256" key="3">
    <source>
        <dbReference type="ARBA" id="ARBA00022980"/>
    </source>
</evidence>
<evidence type="ECO:0000256" key="5">
    <source>
        <dbReference type="HAMAP-Rule" id="MF_01371"/>
    </source>
</evidence>
<evidence type="ECO:0000259" key="6">
    <source>
        <dbReference type="Pfam" id="PF00327"/>
    </source>
</evidence>
<sequence length="58" mass="6597">MAKIKVTQVKSRIRCNQQQKRTLDALGLKKLNGTVEHEDTPNILGMIEKVQHLVSVEK</sequence>
<gene>
    <name evidence="5" type="primary">rpmD</name>
    <name evidence="7" type="ORF">DDZ16_02140</name>
</gene>
<evidence type="ECO:0000313" key="7">
    <source>
        <dbReference type="EMBL" id="PWE01307.1"/>
    </source>
</evidence>
<keyword evidence="8" id="KW-1185">Reference proteome</keyword>
<dbReference type="Pfam" id="PF00327">
    <property type="entry name" value="Ribosomal_L30"/>
    <property type="match status" value="1"/>
</dbReference>
<keyword evidence="4 5" id="KW-0687">Ribonucleoprotein</keyword>
<dbReference type="Proteomes" id="UP000244956">
    <property type="component" value="Unassembled WGS sequence"/>
</dbReference>